<keyword evidence="7" id="KW-0804">Transcription</keyword>
<feature type="modified residue" description="4-aspartylphosphate" evidence="8">
    <location>
        <position position="55"/>
    </location>
</feature>
<dbReference type="InterPro" id="IPR011006">
    <property type="entry name" value="CheY-like_superfamily"/>
</dbReference>
<evidence type="ECO:0000256" key="6">
    <source>
        <dbReference type="ARBA" id="ARBA00023125"/>
    </source>
</evidence>
<evidence type="ECO:0000256" key="8">
    <source>
        <dbReference type="PROSITE-ProRule" id="PRU00169"/>
    </source>
</evidence>
<dbReference type="Gene3D" id="3.40.50.2300">
    <property type="match status" value="1"/>
</dbReference>
<keyword evidence="12" id="KW-1185">Reference proteome</keyword>
<evidence type="ECO:0000256" key="4">
    <source>
        <dbReference type="ARBA" id="ARBA00023012"/>
    </source>
</evidence>
<dbReference type="Pfam" id="PF12833">
    <property type="entry name" value="HTH_18"/>
    <property type="match status" value="1"/>
</dbReference>
<accession>A0ABV6LR41</accession>
<evidence type="ECO:0000256" key="1">
    <source>
        <dbReference type="ARBA" id="ARBA00004496"/>
    </source>
</evidence>
<dbReference type="PANTHER" id="PTHR42713">
    <property type="entry name" value="HISTIDINE KINASE-RELATED"/>
    <property type="match status" value="1"/>
</dbReference>
<dbReference type="Gene3D" id="1.10.10.60">
    <property type="entry name" value="Homeodomain-like"/>
    <property type="match status" value="2"/>
</dbReference>
<dbReference type="InterPro" id="IPR018060">
    <property type="entry name" value="HTH_AraC"/>
</dbReference>
<evidence type="ECO:0000313" key="11">
    <source>
        <dbReference type="EMBL" id="MFC0524881.1"/>
    </source>
</evidence>
<dbReference type="RefSeq" id="WP_377349396.1">
    <property type="nucleotide sequence ID" value="NZ_JBHLTP010000012.1"/>
</dbReference>
<keyword evidence="4" id="KW-0902">Two-component regulatory system</keyword>
<name>A0ABV6LR41_9BACI</name>
<dbReference type="CDD" id="cd17536">
    <property type="entry name" value="REC_YesN-like"/>
    <property type="match status" value="1"/>
</dbReference>
<comment type="caution">
    <text evidence="11">The sequence shown here is derived from an EMBL/GenBank/DDBJ whole genome shotgun (WGS) entry which is preliminary data.</text>
</comment>
<evidence type="ECO:0000256" key="7">
    <source>
        <dbReference type="ARBA" id="ARBA00023163"/>
    </source>
</evidence>
<dbReference type="Pfam" id="PF00072">
    <property type="entry name" value="Response_reg"/>
    <property type="match status" value="1"/>
</dbReference>
<dbReference type="PANTHER" id="PTHR42713:SF3">
    <property type="entry name" value="TRANSCRIPTIONAL REGULATORY PROTEIN HPTR"/>
    <property type="match status" value="1"/>
</dbReference>
<dbReference type="EMBL" id="JBHLTP010000012">
    <property type="protein sequence ID" value="MFC0524881.1"/>
    <property type="molecule type" value="Genomic_DNA"/>
</dbReference>
<evidence type="ECO:0000259" key="10">
    <source>
        <dbReference type="PROSITE" id="PS50110"/>
    </source>
</evidence>
<keyword evidence="2" id="KW-0963">Cytoplasm</keyword>
<keyword evidence="3 8" id="KW-0597">Phosphoprotein</keyword>
<evidence type="ECO:0000256" key="5">
    <source>
        <dbReference type="ARBA" id="ARBA00023015"/>
    </source>
</evidence>
<proteinExistence type="predicted"/>
<dbReference type="InterPro" id="IPR051552">
    <property type="entry name" value="HptR"/>
</dbReference>
<gene>
    <name evidence="11" type="ORF">ACFFGV_14980</name>
</gene>
<organism evidence="11 12">
    <name type="scientific">Pontibacillus salicampi</name>
    <dbReference type="NCBI Taxonomy" id="1449801"/>
    <lineage>
        <taxon>Bacteria</taxon>
        <taxon>Bacillati</taxon>
        <taxon>Bacillota</taxon>
        <taxon>Bacilli</taxon>
        <taxon>Bacillales</taxon>
        <taxon>Bacillaceae</taxon>
        <taxon>Pontibacillus</taxon>
    </lineage>
</organism>
<dbReference type="PROSITE" id="PS50110">
    <property type="entry name" value="RESPONSE_REGULATORY"/>
    <property type="match status" value="1"/>
</dbReference>
<dbReference type="PROSITE" id="PS01124">
    <property type="entry name" value="HTH_ARAC_FAMILY_2"/>
    <property type="match status" value="1"/>
</dbReference>
<feature type="domain" description="Response regulatory" evidence="10">
    <location>
        <begin position="3"/>
        <end position="120"/>
    </location>
</feature>
<evidence type="ECO:0000256" key="3">
    <source>
        <dbReference type="ARBA" id="ARBA00022553"/>
    </source>
</evidence>
<dbReference type="InterPro" id="IPR001789">
    <property type="entry name" value="Sig_transdc_resp-reg_receiver"/>
</dbReference>
<dbReference type="InterPro" id="IPR009057">
    <property type="entry name" value="Homeodomain-like_sf"/>
</dbReference>
<feature type="domain" description="HTH araC/xylS-type" evidence="9">
    <location>
        <begin position="247"/>
        <end position="346"/>
    </location>
</feature>
<reference evidence="11 12" key="1">
    <citation type="submission" date="2024-09" db="EMBL/GenBank/DDBJ databases">
        <authorList>
            <person name="Sun Q."/>
            <person name="Mori K."/>
        </authorList>
    </citation>
    <scope>NUCLEOTIDE SEQUENCE [LARGE SCALE GENOMIC DNA]</scope>
    <source>
        <strain evidence="11 12">NCAIM B.02529</strain>
    </source>
</reference>
<protein>
    <submittedName>
        <fullName evidence="11">Response regulator</fullName>
    </submittedName>
</protein>
<sequence length="350" mass="40954">MYRAIIVDDETLIKKSITAIVQKEFSDFSIVGQAKDGVEALQLCKKHAPHLIITDIRMPKMNGLHFIEKVRETNQHVKFIIISGYDEFEYAQRALRNGVVDFLLKPIKPSQLVTTMKKVRALLIAEQSTSDQRTEWLYEVKSYAEMIAEHIWMLEEDKVDFILEDIHQSWMGQLENEEMRKRLYKDFLTYVDRELKMKAQHLSVLLLEGLEFPSNTQYIKDYIKKTIHDVMNVIKQTRNYGHHQNILTAVAYINEHFMKENISLQEVSGTVGMSPSYFSTEFKGEMGVSFKHYITSMRMQKAKDLLHNPIYKTYEVAHSVGYPDYPHFTKTFKKHAGMTPTQYRKRLGVN</sequence>
<keyword evidence="5" id="KW-0805">Transcription regulation</keyword>
<dbReference type="Proteomes" id="UP001589836">
    <property type="component" value="Unassembled WGS sequence"/>
</dbReference>
<dbReference type="InterPro" id="IPR020449">
    <property type="entry name" value="Tscrpt_reg_AraC-type_HTH"/>
</dbReference>
<comment type="subcellular location">
    <subcellularLocation>
        <location evidence="1">Cytoplasm</location>
    </subcellularLocation>
</comment>
<evidence type="ECO:0000259" key="9">
    <source>
        <dbReference type="PROSITE" id="PS01124"/>
    </source>
</evidence>
<dbReference type="SUPFAM" id="SSF52172">
    <property type="entry name" value="CheY-like"/>
    <property type="match status" value="1"/>
</dbReference>
<dbReference type="SMART" id="SM00342">
    <property type="entry name" value="HTH_ARAC"/>
    <property type="match status" value="1"/>
</dbReference>
<dbReference type="SUPFAM" id="SSF46689">
    <property type="entry name" value="Homeodomain-like"/>
    <property type="match status" value="2"/>
</dbReference>
<dbReference type="PRINTS" id="PR00032">
    <property type="entry name" value="HTHARAC"/>
</dbReference>
<keyword evidence="6" id="KW-0238">DNA-binding</keyword>
<dbReference type="SMART" id="SM00448">
    <property type="entry name" value="REC"/>
    <property type="match status" value="1"/>
</dbReference>
<evidence type="ECO:0000256" key="2">
    <source>
        <dbReference type="ARBA" id="ARBA00022490"/>
    </source>
</evidence>
<evidence type="ECO:0000313" key="12">
    <source>
        <dbReference type="Proteomes" id="UP001589836"/>
    </source>
</evidence>